<dbReference type="PATRIC" id="fig|1231377.3.peg.1358"/>
<dbReference type="RefSeq" id="WP_003135870.1">
    <property type="nucleotide sequence ID" value="NZ_AMQS01000018.1"/>
</dbReference>
<gene>
    <name evidence="2" type="ORF">C426_1362</name>
</gene>
<dbReference type="Proteomes" id="UP000006787">
    <property type="component" value="Unassembled WGS sequence"/>
</dbReference>
<protein>
    <submittedName>
        <fullName evidence="2">Transcriptional regulator</fullName>
    </submittedName>
</protein>
<dbReference type="eggNOG" id="COG3711">
    <property type="taxonomic scope" value="Bacteria"/>
</dbReference>
<dbReference type="InterPro" id="IPR007737">
    <property type="entry name" value="Mga_HTH"/>
</dbReference>
<comment type="caution">
    <text evidence="2">The sequence shown here is derived from an EMBL/GenBank/DDBJ whole genome shotgun (WGS) entry which is preliminary data.</text>
</comment>
<organism evidence="2 3">
    <name type="scientific">Lactococcus garvieae DCC43</name>
    <dbReference type="NCBI Taxonomy" id="1231377"/>
    <lineage>
        <taxon>Bacteria</taxon>
        <taxon>Bacillati</taxon>
        <taxon>Bacillota</taxon>
        <taxon>Bacilli</taxon>
        <taxon>Lactobacillales</taxon>
        <taxon>Streptococcaceae</taxon>
        <taxon>Lactococcus</taxon>
    </lineage>
</organism>
<evidence type="ECO:0000313" key="3">
    <source>
        <dbReference type="Proteomes" id="UP000006787"/>
    </source>
</evidence>
<sequence length="493" mass="58709">MADSLFIQYLEKDIYRKSEIVTMLWENEHLTSKEMALNLQVTTATIKADVKSINQEYCDSQEPIILANTVGYYIPNKKKKNKREFLKQMYQDSLFVRACCFFLKNNIKHVDVFAEKEWISIAKAYRVRNTVVEYLARLNISLSDEEIINNECRIRFLMAFYQWKVGIDLIEIIPQRQLIFNQLFSEIGEVEKCLFSQSSKEYASLLLQLSFSREKKTPIFFDEDSVQILKKTKIYQRLSGPIEIFLKKNMYKQVTEHEVFYFALVFNIMNANYYDNQRLSETYDSYAELIKTSPRLYYKQLVEKFETKYNISLVSDSLFEVSLISFLRKCLFNLQILIPEEHLERGHIARVPAEFLEEIKEILEDWNMEARRNLIFSNAHFQYLASKLFFVLNKKTRPKRLFLLSSFYADYLLAKEVITHEYGALVKIQQFNPKMEATEYNSEDLILYDTDYDILKKIHSKKLQIGFVFDLEELQNIREELFEYELSKITNIE</sequence>
<dbReference type="AlphaFoldDB" id="K2NUM0"/>
<dbReference type="Pfam" id="PF05043">
    <property type="entry name" value="Mga"/>
    <property type="match status" value="1"/>
</dbReference>
<dbReference type="InterPro" id="IPR036388">
    <property type="entry name" value="WH-like_DNA-bd_sf"/>
</dbReference>
<feature type="domain" description="Mga helix-turn-helix" evidence="1">
    <location>
        <begin position="81"/>
        <end position="161"/>
    </location>
</feature>
<proteinExistence type="predicted"/>
<evidence type="ECO:0000259" key="1">
    <source>
        <dbReference type="Pfam" id="PF05043"/>
    </source>
</evidence>
<dbReference type="EMBL" id="AMQS01000018">
    <property type="protein sequence ID" value="EKF51223.1"/>
    <property type="molecule type" value="Genomic_DNA"/>
</dbReference>
<dbReference type="Gene3D" id="1.10.10.10">
    <property type="entry name" value="Winged helix-like DNA-binding domain superfamily/Winged helix DNA-binding domain"/>
    <property type="match status" value="1"/>
</dbReference>
<reference evidence="2 3" key="1">
    <citation type="journal article" date="2012" name="J. Bacteriol.">
        <title>Genome Sequence of the Bacteriocin-Producing Strain Lactococcus garvieae DCC43.</title>
        <authorList>
            <person name="Gabrielsen C."/>
            <person name="Brede D.A."/>
            <person name="Hernandez P.E."/>
            <person name="Nes I.F."/>
            <person name="Diep D.B."/>
        </authorList>
    </citation>
    <scope>NUCLEOTIDE SEQUENCE [LARGE SCALE GENOMIC DNA]</scope>
    <source>
        <strain evidence="2 3">DCC43</strain>
    </source>
</reference>
<accession>K2NUM0</accession>
<evidence type="ECO:0000313" key="2">
    <source>
        <dbReference type="EMBL" id="EKF51223.1"/>
    </source>
</evidence>
<name>K2NUM0_9LACT</name>